<accession>A0A5R8PI78</accession>
<name>A0A5R8PI78_9NOCA</name>
<gene>
    <name evidence="2" type="ORF">FEK35_08405</name>
</gene>
<organism evidence="2 3">
    <name type="scientific">Nocardia cyriacigeorgica</name>
    <dbReference type="NCBI Taxonomy" id="135487"/>
    <lineage>
        <taxon>Bacteria</taxon>
        <taxon>Bacillati</taxon>
        <taxon>Actinomycetota</taxon>
        <taxon>Actinomycetes</taxon>
        <taxon>Mycobacteriales</taxon>
        <taxon>Nocardiaceae</taxon>
        <taxon>Nocardia</taxon>
    </lineage>
</organism>
<feature type="transmembrane region" description="Helical" evidence="1">
    <location>
        <begin position="161"/>
        <end position="183"/>
    </location>
</feature>
<keyword evidence="1" id="KW-0472">Membrane</keyword>
<feature type="transmembrane region" description="Helical" evidence="1">
    <location>
        <begin position="136"/>
        <end position="155"/>
    </location>
</feature>
<dbReference type="AlphaFoldDB" id="A0A5R8PI78"/>
<dbReference type="OrthoDB" id="4574556at2"/>
<evidence type="ECO:0000256" key="1">
    <source>
        <dbReference type="SAM" id="Phobius"/>
    </source>
</evidence>
<reference evidence="2 3" key="1">
    <citation type="submission" date="2019-05" db="EMBL/GenBank/DDBJ databases">
        <title>Genomes sequences of two Nocardia cyriacigeorgica environmental isolates, type strains Nocardia asteroides ATCC 19247 and Nocardia cyriacigeorgica DSM 44484.</title>
        <authorList>
            <person name="Vautrin F."/>
            <person name="Bergeron E."/>
            <person name="Dubost A."/>
            <person name="Abrouk D."/>
            <person name="Rodriguez Nava V."/>
            <person name="Pujic P."/>
        </authorList>
    </citation>
    <scope>NUCLEOTIDE SEQUENCE [LARGE SCALE GENOMIC DNA]</scope>
    <source>
        <strain evidence="2 3">EML 1456</strain>
    </source>
</reference>
<dbReference type="EMBL" id="VBUU01000005">
    <property type="protein sequence ID" value="TLG14405.1"/>
    <property type="molecule type" value="Genomic_DNA"/>
</dbReference>
<dbReference type="RefSeq" id="WP_138455708.1">
    <property type="nucleotide sequence ID" value="NZ_VBUU01000005.1"/>
</dbReference>
<evidence type="ECO:0000313" key="3">
    <source>
        <dbReference type="Proteomes" id="UP000308349"/>
    </source>
</evidence>
<evidence type="ECO:0000313" key="2">
    <source>
        <dbReference type="EMBL" id="TLG14405.1"/>
    </source>
</evidence>
<proteinExistence type="predicted"/>
<keyword evidence="1" id="KW-0812">Transmembrane</keyword>
<keyword evidence="1" id="KW-1133">Transmembrane helix</keyword>
<protein>
    <submittedName>
        <fullName evidence="2">Uncharacterized protein</fullName>
    </submittedName>
</protein>
<dbReference type="Proteomes" id="UP000308349">
    <property type="component" value="Unassembled WGS sequence"/>
</dbReference>
<sequence length="215" mass="24329">MANYPRHPLADCIQLPLRSRPPAEVAQLKKRHPDLSPDTKFWVLETAAPLPPVCTAHGRPEVERRRYPLRFMQTNSGHIQLTAYTELRAFALTLAKVRPWNPFPDMPETNAYLFGDWPLCTRCVQRFRRLQWTSRILMLSGIILIAAYTIARMLLDGLLVPLFLLIAPGWLPIGIATAALCAISARTYARCEPLLENSTVLIHAHPDFVAAVQRT</sequence>
<comment type="caution">
    <text evidence="2">The sequence shown here is derived from an EMBL/GenBank/DDBJ whole genome shotgun (WGS) entry which is preliminary data.</text>
</comment>